<proteinExistence type="predicted"/>
<evidence type="ECO:0000313" key="3">
    <source>
        <dbReference type="Proteomes" id="UP000275076"/>
    </source>
</evidence>
<dbReference type="Pfam" id="PF24850">
    <property type="entry name" value="CC_BshC"/>
    <property type="match status" value="1"/>
</dbReference>
<sequence>MGRVQRIKKAEQMLVPFKNPQERVYNMIFFLNEYGSTFVQDLKSLEIERNGKHKYIKM</sequence>
<dbReference type="RefSeq" id="WP_432653176.1">
    <property type="nucleotide sequence ID" value="NZ_RBVX01000025.1"/>
</dbReference>
<evidence type="ECO:0000259" key="1">
    <source>
        <dbReference type="Pfam" id="PF24850"/>
    </source>
</evidence>
<feature type="domain" description="Bacillithiol biosynthesis BshC C-terminal coiled-coil" evidence="1">
    <location>
        <begin position="4"/>
        <end position="58"/>
    </location>
</feature>
<name>A0A3R9QIC5_9BACI</name>
<accession>A0A3R9QIC5</accession>
<dbReference type="Proteomes" id="UP000275076">
    <property type="component" value="Unassembled WGS sequence"/>
</dbReference>
<reference evidence="2 3" key="1">
    <citation type="submission" date="2018-10" db="EMBL/GenBank/DDBJ databases">
        <title>Draft genome sequence of Bacillus salarius IM0101, isolated from a hypersaline soil in Inner Mongolia, China.</title>
        <authorList>
            <person name="Yamprayoonswat W."/>
            <person name="Boonvisut S."/>
            <person name="Jumpathong W."/>
            <person name="Sittihan S."/>
            <person name="Ruangsuj P."/>
            <person name="Wanthongcharoen S."/>
            <person name="Thongpramul N."/>
            <person name="Pimmason S."/>
            <person name="Yu B."/>
            <person name="Yasawong M."/>
        </authorList>
    </citation>
    <scope>NUCLEOTIDE SEQUENCE [LARGE SCALE GENOMIC DNA]</scope>
    <source>
        <strain evidence="2 3">IM0101</strain>
    </source>
</reference>
<evidence type="ECO:0000313" key="2">
    <source>
        <dbReference type="EMBL" id="RSL31336.1"/>
    </source>
</evidence>
<keyword evidence="3" id="KW-1185">Reference proteome</keyword>
<dbReference type="AlphaFoldDB" id="A0A3R9QIC5"/>
<gene>
    <name evidence="2" type="primary">bshC</name>
    <name evidence="2" type="ORF">D7Z54_20950</name>
</gene>
<dbReference type="InterPro" id="IPR055399">
    <property type="entry name" value="CC_BshC"/>
</dbReference>
<organism evidence="2 3">
    <name type="scientific">Salibacterium salarium</name>
    <dbReference type="NCBI Taxonomy" id="284579"/>
    <lineage>
        <taxon>Bacteria</taxon>
        <taxon>Bacillati</taxon>
        <taxon>Bacillota</taxon>
        <taxon>Bacilli</taxon>
        <taxon>Bacillales</taxon>
        <taxon>Bacillaceae</taxon>
    </lineage>
</organism>
<protein>
    <submittedName>
        <fullName evidence="2">Bacillithiol biosynthesis BshC</fullName>
    </submittedName>
</protein>
<comment type="caution">
    <text evidence="2">The sequence shown here is derived from an EMBL/GenBank/DDBJ whole genome shotgun (WGS) entry which is preliminary data.</text>
</comment>
<dbReference type="EMBL" id="RBVX01000025">
    <property type="protein sequence ID" value="RSL31336.1"/>
    <property type="molecule type" value="Genomic_DNA"/>
</dbReference>